<reference evidence="1 2" key="1">
    <citation type="submission" date="2019-01" db="EMBL/GenBank/DDBJ databases">
        <authorList>
            <person name="Brito A."/>
        </authorList>
    </citation>
    <scope>NUCLEOTIDE SEQUENCE [LARGE SCALE GENOMIC DNA]</scope>
    <source>
        <strain evidence="1">1</strain>
    </source>
</reference>
<dbReference type="Proteomes" id="UP000320055">
    <property type="component" value="Unassembled WGS sequence"/>
</dbReference>
<dbReference type="AlphaFoldDB" id="A0A563VNG2"/>
<gene>
    <name evidence="1" type="ORF">H1P_1740006</name>
</gene>
<sequence length="130" mass="12071">MATVSDTSELLLSLLAGGESELLELLELLLKEVDWEVSSAGAEITGCEGAGVGFVKTFWGVGLGGVVSGLTGSGGFTGGGGVSALTGSGGSTGGGGVSALTGSGGGVGFGSGSTIGFDSTLGMGSGLGFG</sequence>
<evidence type="ECO:0000313" key="2">
    <source>
        <dbReference type="Proteomes" id="UP000320055"/>
    </source>
</evidence>
<proteinExistence type="predicted"/>
<protein>
    <submittedName>
        <fullName evidence="1">Uncharacterized protein</fullName>
    </submittedName>
</protein>
<evidence type="ECO:0000313" key="1">
    <source>
        <dbReference type="EMBL" id="VEP12961.1"/>
    </source>
</evidence>
<organism evidence="1 2">
    <name type="scientific">Hyella patelloides LEGE 07179</name>
    <dbReference type="NCBI Taxonomy" id="945734"/>
    <lineage>
        <taxon>Bacteria</taxon>
        <taxon>Bacillati</taxon>
        <taxon>Cyanobacteriota</taxon>
        <taxon>Cyanophyceae</taxon>
        <taxon>Pleurocapsales</taxon>
        <taxon>Hyellaceae</taxon>
        <taxon>Hyella</taxon>
    </lineage>
</organism>
<name>A0A563VNG2_9CYAN</name>
<keyword evidence="2" id="KW-1185">Reference proteome</keyword>
<dbReference type="EMBL" id="CAACVJ010000084">
    <property type="protein sequence ID" value="VEP12961.1"/>
    <property type="molecule type" value="Genomic_DNA"/>
</dbReference>
<accession>A0A563VNG2</accession>